<feature type="transmembrane region" description="Helical" evidence="6">
    <location>
        <begin position="272"/>
        <end position="290"/>
    </location>
</feature>
<dbReference type="RefSeq" id="WP_068423701.1">
    <property type="nucleotide sequence ID" value="NZ_LVHI01000010.1"/>
</dbReference>
<dbReference type="InterPro" id="IPR025405">
    <property type="entry name" value="DUF4131"/>
</dbReference>
<organism evidence="9 10">
    <name type="scientific">Rhodococcoides kyotonense</name>
    <dbReference type="NCBI Taxonomy" id="398843"/>
    <lineage>
        <taxon>Bacteria</taxon>
        <taxon>Bacillati</taxon>
        <taxon>Actinomycetota</taxon>
        <taxon>Actinomycetes</taxon>
        <taxon>Mycobacteriales</taxon>
        <taxon>Nocardiaceae</taxon>
        <taxon>Rhodococcoides</taxon>
    </lineage>
</organism>
<feature type="transmembrane region" description="Helical" evidence="6">
    <location>
        <begin position="319"/>
        <end position="335"/>
    </location>
</feature>
<comment type="subcellular location">
    <subcellularLocation>
        <location evidence="1">Cell membrane</location>
        <topology evidence="1">Multi-pass membrane protein</topology>
    </subcellularLocation>
</comment>
<gene>
    <name evidence="9" type="ORF">A3K89_20010</name>
</gene>
<feature type="transmembrane region" description="Helical" evidence="6">
    <location>
        <begin position="404"/>
        <end position="426"/>
    </location>
</feature>
<dbReference type="EMBL" id="LVHI01000010">
    <property type="protein sequence ID" value="OAK55419.1"/>
    <property type="molecule type" value="Genomic_DNA"/>
</dbReference>
<feature type="transmembrane region" description="Helical" evidence="6">
    <location>
        <begin position="493"/>
        <end position="511"/>
    </location>
</feature>
<evidence type="ECO:0000256" key="6">
    <source>
        <dbReference type="SAM" id="Phobius"/>
    </source>
</evidence>
<keyword evidence="4 6" id="KW-1133">Transmembrane helix</keyword>
<comment type="caution">
    <text evidence="9">The sequence shown here is derived from an EMBL/GenBank/DDBJ whole genome shotgun (WGS) entry which is preliminary data.</text>
</comment>
<sequence>MNEPAIRPFDVRLVPAAAAAWTATVVGVLFGSAVAVVVAVVCMSVAALLCVSTRGVGWGVGLIAFAVAGACYSGAAALHSSAVESSPVTSAAADKAWVSAAVVVREDPRRLRYPGPATVSVRAELEQIDIGGVPVRHGGRILVVAPADGWEHVVPGQSVTLRGRLALPDRADLTLAVVRTQGPPLLVGDPGPIGVAADSIRRDLTSAAGAALPDDQAGLLPGLVVGDVSALPDDVESDFKAAGLTHLNAVSGANFSIVLGAVLLLTRGIGIGPRPTVVVCAVVLLGFVVVARPSPSVLRAAVMGGIGLLALVTGRRRQAVPALCTAVLVLLAWWPELAVDFGFALSVLATAGLVVLAPVWVDWLRRHGWGRAGAEIVAVAAAAHAVTAPVVAAMAGTFSVVGVLANIVVAPVVAPITVVGATAATIAPVSIGLAALVLELASAPLWWLIAVAHWAASAPGGAIVVPDGIAGAGLVLGGTLVVLVALRFRPIRWVCGVLCAAATLAWVATALL</sequence>
<evidence type="ECO:0000313" key="9">
    <source>
        <dbReference type="EMBL" id="OAK55419.1"/>
    </source>
</evidence>
<keyword evidence="3 6" id="KW-0812">Transmembrane</keyword>
<dbReference type="GO" id="GO:0005886">
    <property type="term" value="C:plasma membrane"/>
    <property type="evidence" value="ECO:0007669"/>
    <property type="project" value="UniProtKB-SubCell"/>
</dbReference>
<dbReference type="NCBIfam" id="TIGR00360">
    <property type="entry name" value="ComEC_N-term"/>
    <property type="match status" value="1"/>
</dbReference>
<evidence type="ECO:0000259" key="7">
    <source>
        <dbReference type="Pfam" id="PF03772"/>
    </source>
</evidence>
<feature type="transmembrane region" description="Helical" evidence="6">
    <location>
        <begin position="376"/>
        <end position="398"/>
    </location>
</feature>
<dbReference type="InterPro" id="IPR004477">
    <property type="entry name" value="ComEC_N"/>
</dbReference>
<feature type="transmembrane region" description="Helical" evidence="6">
    <location>
        <begin position="341"/>
        <end position="364"/>
    </location>
</feature>
<dbReference type="AlphaFoldDB" id="A0A177YJL8"/>
<dbReference type="Pfam" id="PF03772">
    <property type="entry name" value="Competence"/>
    <property type="match status" value="1"/>
</dbReference>
<evidence type="ECO:0000256" key="5">
    <source>
        <dbReference type="ARBA" id="ARBA00023136"/>
    </source>
</evidence>
<protein>
    <submittedName>
        <fullName evidence="9">Competence protein ComEC</fullName>
    </submittedName>
</protein>
<dbReference type="PANTHER" id="PTHR30619">
    <property type="entry name" value="DNA INTERNALIZATION/COMPETENCE PROTEIN COMEC/REC2"/>
    <property type="match status" value="1"/>
</dbReference>
<reference evidence="9 10" key="1">
    <citation type="submission" date="2016-03" db="EMBL/GenBank/DDBJ databases">
        <title>Genome sequence of Rhodococcus kyotonensis KB10.</title>
        <authorList>
            <person name="Jeong H."/>
            <person name="Hong C.E."/>
            <person name="Jo S.H."/>
            <person name="Park J.M."/>
        </authorList>
    </citation>
    <scope>NUCLEOTIDE SEQUENCE [LARGE SCALE GENOMIC DNA]</scope>
    <source>
        <strain evidence="9 10">KB10</strain>
    </source>
</reference>
<feature type="transmembrane region" description="Helical" evidence="6">
    <location>
        <begin position="468"/>
        <end position="486"/>
    </location>
</feature>
<feature type="transmembrane region" description="Helical" evidence="6">
    <location>
        <begin position="20"/>
        <end position="49"/>
    </location>
</feature>
<evidence type="ECO:0000313" key="10">
    <source>
        <dbReference type="Proteomes" id="UP000077519"/>
    </source>
</evidence>
<proteinExistence type="predicted"/>
<keyword evidence="5 6" id="KW-0472">Membrane</keyword>
<keyword evidence="2" id="KW-1003">Cell membrane</keyword>
<evidence type="ECO:0000256" key="2">
    <source>
        <dbReference type="ARBA" id="ARBA00022475"/>
    </source>
</evidence>
<name>A0A177YJL8_9NOCA</name>
<feature type="domain" description="DUF4131" evidence="8">
    <location>
        <begin position="36"/>
        <end position="170"/>
    </location>
</feature>
<feature type="transmembrane region" description="Helical" evidence="6">
    <location>
        <begin position="247"/>
        <end position="265"/>
    </location>
</feature>
<feature type="transmembrane region" description="Helical" evidence="6">
    <location>
        <begin position="433"/>
        <end position="456"/>
    </location>
</feature>
<dbReference type="Pfam" id="PF13567">
    <property type="entry name" value="DUF4131"/>
    <property type="match status" value="1"/>
</dbReference>
<dbReference type="Proteomes" id="UP000077519">
    <property type="component" value="Unassembled WGS sequence"/>
</dbReference>
<keyword evidence="10" id="KW-1185">Reference proteome</keyword>
<feature type="transmembrane region" description="Helical" evidence="6">
    <location>
        <begin position="296"/>
        <end position="312"/>
    </location>
</feature>
<evidence type="ECO:0000259" key="8">
    <source>
        <dbReference type="Pfam" id="PF13567"/>
    </source>
</evidence>
<dbReference type="PANTHER" id="PTHR30619:SF7">
    <property type="entry name" value="BETA-LACTAMASE DOMAIN PROTEIN"/>
    <property type="match status" value="1"/>
</dbReference>
<evidence type="ECO:0000256" key="1">
    <source>
        <dbReference type="ARBA" id="ARBA00004651"/>
    </source>
</evidence>
<dbReference type="InterPro" id="IPR052159">
    <property type="entry name" value="Competence_DNA_uptake"/>
</dbReference>
<feature type="domain" description="ComEC/Rec2-related protein" evidence="7">
    <location>
        <begin position="223"/>
        <end position="487"/>
    </location>
</feature>
<evidence type="ECO:0000256" key="4">
    <source>
        <dbReference type="ARBA" id="ARBA00022989"/>
    </source>
</evidence>
<evidence type="ECO:0000256" key="3">
    <source>
        <dbReference type="ARBA" id="ARBA00022692"/>
    </source>
</evidence>
<accession>A0A177YJL8</accession>
<feature type="transmembrane region" description="Helical" evidence="6">
    <location>
        <begin position="56"/>
        <end position="78"/>
    </location>
</feature>